<protein>
    <recommendedName>
        <fullName evidence="2">Cupin type-2 domain-containing protein</fullName>
    </recommendedName>
</protein>
<dbReference type="InterPro" id="IPR014710">
    <property type="entry name" value="RmlC-like_jellyroll"/>
</dbReference>
<dbReference type="OrthoDB" id="1546383at2759"/>
<evidence type="ECO:0000259" key="2">
    <source>
        <dbReference type="Pfam" id="PF07883"/>
    </source>
</evidence>
<feature type="region of interest" description="Disordered" evidence="1">
    <location>
        <begin position="216"/>
        <end position="271"/>
    </location>
</feature>
<keyword evidence="4" id="KW-1185">Reference proteome</keyword>
<name>A0A8S1INP4_9CHLO</name>
<evidence type="ECO:0000256" key="1">
    <source>
        <dbReference type="SAM" id="MobiDB-lite"/>
    </source>
</evidence>
<dbReference type="Pfam" id="PF07883">
    <property type="entry name" value="Cupin_2"/>
    <property type="match status" value="1"/>
</dbReference>
<reference evidence="3" key="1">
    <citation type="submission" date="2020-12" db="EMBL/GenBank/DDBJ databases">
        <authorList>
            <person name="Iha C."/>
        </authorList>
    </citation>
    <scope>NUCLEOTIDE SEQUENCE</scope>
</reference>
<organism evidence="3 4">
    <name type="scientific">Ostreobium quekettii</name>
    <dbReference type="NCBI Taxonomy" id="121088"/>
    <lineage>
        <taxon>Eukaryota</taxon>
        <taxon>Viridiplantae</taxon>
        <taxon>Chlorophyta</taxon>
        <taxon>core chlorophytes</taxon>
        <taxon>Ulvophyceae</taxon>
        <taxon>TCBD clade</taxon>
        <taxon>Bryopsidales</taxon>
        <taxon>Ostreobineae</taxon>
        <taxon>Ostreobiaceae</taxon>
        <taxon>Ostreobium</taxon>
    </lineage>
</organism>
<comment type="caution">
    <text evidence="3">The sequence shown here is derived from an EMBL/GenBank/DDBJ whole genome shotgun (WGS) entry which is preliminary data.</text>
</comment>
<gene>
    <name evidence="3" type="ORF">OSTQU699_LOCUS593</name>
</gene>
<dbReference type="Proteomes" id="UP000708148">
    <property type="component" value="Unassembled WGS sequence"/>
</dbReference>
<dbReference type="PANTHER" id="PTHR43346:SF1">
    <property type="entry name" value="QUERCETIN 2,3-DIOXYGENASE-RELATED"/>
    <property type="match status" value="1"/>
</dbReference>
<dbReference type="Gene3D" id="2.60.120.10">
    <property type="entry name" value="Jelly Rolls"/>
    <property type="match status" value="1"/>
</dbReference>
<sequence>MPCGHGMAPLVASRADRLRVRAQNNCAIKTSIVGTTVFDHGGGRKLMPLLHPIKERLPFGIALELWDAGADSPPSSALLSGNCRASDLFEVDYVLHGQGQLMCPSGNIMPLNAGDSVILPYAQAWCEATDQTGQGLAAKAGASSLLAWQMVVLRLLLPSSLLLSEEGPHDSDGIPTSAGFACEEWFDNGSRSGTLSHQEVANLLTGMQELARHANATKGHDSSVGPSGFDPRPMGNTYSDVDNTDRTPGRGRAPDEESAADEGRQDFSVGASSKELEVGNVYLKGEQKHGPGHSLAWSLPRVLEDLVSELTSLWPEHNKNRGPALSEAEVVVSRNDIPHVSKKSLKDLRAFQLPNQTNRLALVFDPTEDDVPFTFGLEIFEPSHRTNPHTHDNAHELFFILSGEGQAFCNGHHFAVGAGDTVVFPPTTVHGIDNGPFSKMYCLEMMLPNEMFAEFVKRGMPTGGLNNDDMCTLVAVGCSSV</sequence>
<dbReference type="PANTHER" id="PTHR43346">
    <property type="entry name" value="LIGAND BINDING DOMAIN PROTEIN, PUTATIVE (AFU_ORTHOLOGUE AFUA_6G14370)-RELATED"/>
    <property type="match status" value="1"/>
</dbReference>
<proteinExistence type="predicted"/>
<dbReference type="AlphaFoldDB" id="A0A8S1INP4"/>
<dbReference type="EMBL" id="CAJHUC010000321">
    <property type="protein sequence ID" value="CAD7695232.1"/>
    <property type="molecule type" value="Genomic_DNA"/>
</dbReference>
<evidence type="ECO:0000313" key="3">
    <source>
        <dbReference type="EMBL" id="CAD7695232.1"/>
    </source>
</evidence>
<feature type="domain" description="Cupin type-2" evidence="2">
    <location>
        <begin position="377"/>
        <end position="434"/>
    </location>
</feature>
<accession>A0A8S1INP4</accession>
<dbReference type="CDD" id="cd06987">
    <property type="entry name" value="cupin_MAE_RS03005"/>
    <property type="match status" value="1"/>
</dbReference>
<dbReference type="InterPro" id="IPR011051">
    <property type="entry name" value="RmlC_Cupin_sf"/>
</dbReference>
<dbReference type="InterPro" id="IPR013096">
    <property type="entry name" value="Cupin_2"/>
</dbReference>
<dbReference type="InterPro" id="IPR052538">
    <property type="entry name" value="Flavonoid_dioxygenase-like"/>
</dbReference>
<feature type="compositionally biased region" description="Basic and acidic residues" evidence="1">
    <location>
        <begin position="243"/>
        <end position="265"/>
    </location>
</feature>
<dbReference type="SUPFAM" id="SSF51182">
    <property type="entry name" value="RmlC-like cupins"/>
    <property type="match status" value="1"/>
</dbReference>
<evidence type="ECO:0000313" key="4">
    <source>
        <dbReference type="Proteomes" id="UP000708148"/>
    </source>
</evidence>